<dbReference type="InterPro" id="IPR043143">
    <property type="entry name" value="Mal/L-sulf/L-lact_DH-like_NADP"/>
</dbReference>
<dbReference type="AlphaFoldDB" id="A0AAP7DL73"/>
<dbReference type="EMBL" id="JABFOR010000057">
    <property type="protein sequence ID" value="NOJ73795.1"/>
    <property type="molecule type" value="Genomic_DNA"/>
</dbReference>
<evidence type="ECO:0000256" key="1">
    <source>
        <dbReference type="ARBA" id="ARBA00006056"/>
    </source>
</evidence>
<evidence type="ECO:0000256" key="2">
    <source>
        <dbReference type="ARBA" id="ARBA00023002"/>
    </source>
</evidence>
<reference evidence="3 4" key="1">
    <citation type="submission" date="2020-05" db="EMBL/GenBank/DDBJ databases">
        <title>Whole genome sequencing and identification of novel metabolites from Paenibacillus alvei strain JR949.</title>
        <authorList>
            <person name="Rajendhran J."/>
            <person name="Sree Pranav P."/>
            <person name="Mahalakshmi B."/>
            <person name="Karthikeyan R."/>
        </authorList>
    </citation>
    <scope>NUCLEOTIDE SEQUENCE [LARGE SCALE GENOMIC DNA]</scope>
    <source>
        <strain evidence="3 4">JR949</strain>
    </source>
</reference>
<dbReference type="PANTHER" id="PTHR11091:SF0">
    <property type="entry name" value="MALATE DEHYDROGENASE"/>
    <property type="match status" value="1"/>
</dbReference>
<gene>
    <name evidence="3" type="ORF">HMI46_25100</name>
</gene>
<dbReference type="SUPFAM" id="SSF89733">
    <property type="entry name" value="L-sulfolactate dehydrogenase-like"/>
    <property type="match status" value="1"/>
</dbReference>
<comment type="similarity">
    <text evidence="1">Belongs to the LDH2/MDH2 oxidoreductase family.</text>
</comment>
<organism evidence="3 4">
    <name type="scientific">Paenibacillus alvei</name>
    <name type="common">Bacillus alvei</name>
    <dbReference type="NCBI Taxonomy" id="44250"/>
    <lineage>
        <taxon>Bacteria</taxon>
        <taxon>Bacillati</taxon>
        <taxon>Bacillota</taxon>
        <taxon>Bacilli</taxon>
        <taxon>Bacillales</taxon>
        <taxon>Paenibacillaceae</taxon>
        <taxon>Paenibacillus</taxon>
    </lineage>
</organism>
<name>A0AAP7DL73_PAEAL</name>
<dbReference type="GO" id="GO:0016491">
    <property type="term" value="F:oxidoreductase activity"/>
    <property type="evidence" value="ECO:0007669"/>
    <property type="project" value="UniProtKB-KW"/>
</dbReference>
<dbReference type="InterPro" id="IPR036111">
    <property type="entry name" value="Mal/L-sulfo/L-lacto_DH-like_sf"/>
</dbReference>
<protein>
    <submittedName>
        <fullName evidence="3">Uncharacterized protein</fullName>
    </submittedName>
</protein>
<evidence type="ECO:0000313" key="4">
    <source>
        <dbReference type="Proteomes" id="UP000552038"/>
    </source>
</evidence>
<proteinExistence type="inferred from homology"/>
<sequence length="323" mass="36433">MYTIESLRQKVQNRFEQAGLFEDHAREMTEQLLYSELRGISSHGLVRIKWVTEQIHKYPLQNARLLVQNRETELYDAEGVLGYLALNEITEKQEHAEGHTIKYIGIRNTYPTGALSYFAEKLAAKGWVVLMSSTSPRRVGLYGDDKGLVGTNPWTFALPVETQYGGQVVVDVSLSEITHGQCLKAVAIGHPLPHYAASQPGGAAIKQPEDLWKDNKWNAILHPVGQDKGFKTFGVMWSLHAMGSRMFGLDGEEHHGTFMLLMSPSMWEPVIPASEVIKGFQEETNLLRMSKVAHVPGEGRMSRLQERREQITLSQEIVDMFEI</sequence>
<keyword evidence="2" id="KW-0560">Oxidoreductase</keyword>
<dbReference type="Gene3D" id="3.30.1370.60">
    <property type="entry name" value="Hypothetical oxidoreductase yiak, domain 2"/>
    <property type="match status" value="1"/>
</dbReference>
<evidence type="ECO:0000313" key="3">
    <source>
        <dbReference type="EMBL" id="NOJ73795.1"/>
    </source>
</evidence>
<dbReference type="Proteomes" id="UP000552038">
    <property type="component" value="Unassembled WGS sequence"/>
</dbReference>
<accession>A0AAP7DL73</accession>
<dbReference type="InterPro" id="IPR043144">
    <property type="entry name" value="Mal/L-sulf/L-lact_DH-like_ah"/>
</dbReference>
<dbReference type="InterPro" id="IPR003767">
    <property type="entry name" value="Malate/L-lactate_DH-like"/>
</dbReference>
<comment type="caution">
    <text evidence="3">The sequence shown here is derived from an EMBL/GenBank/DDBJ whole genome shotgun (WGS) entry which is preliminary data.</text>
</comment>
<dbReference type="PANTHER" id="PTHR11091">
    <property type="entry name" value="OXIDOREDUCTASE-RELATED"/>
    <property type="match status" value="1"/>
</dbReference>
<dbReference type="Gene3D" id="1.10.1530.10">
    <property type="match status" value="1"/>
</dbReference>
<dbReference type="Pfam" id="PF02615">
    <property type="entry name" value="Ldh_2"/>
    <property type="match status" value="1"/>
</dbReference>